<keyword evidence="4" id="KW-0863">Zinc-finger</keyword>
<evidence type="ECO:0000256" key="2">
    <source>
        <dbReference type="ARBA" id="ARBA00022490"/>
    </source>
</evidence>
<gene>
    <name evidence="8" type="ORF">TMI583_LOCUS32601</name>
</gene>
<organism evidence="8 9">
    <name type="scientific">Didymodactylos carnosus</name>
    <dbReference type="NCBI Taxonomy" id="1234261"/>
    <lineage>
        <taxon>Eukaryota</taxon>
        <taxon>Metazoa</taxon>
        <taxon>Spiralia</taxon>
        <taxon>Gnathifera</taxon>
        <taxon>Rotifera</taxon>
        <taxon>Eurotatoria</taxon>
        <taxon>Bdelloidea</taxon>
        <taxon>Philodinida</taxon>
        <taxon>Philodinidae</taxon>
        <taxon>Didymodactylos</taxon>
    </lineage>
</organism>
<accession>A0A8S2RQ18</accession>
<keyword evidence="6" id="KW-0391">Immunity</keyword>
<dbReference type="GO" id="GO:0002376">
    <property type="term" value="P:immune system process"/>
    <property type="evidence" value="ECO:0007669"/>
    <property type="project" value="UniProtKB-KW"/>
</dbReference>
<evidence type="ECO:0000256" key="1">
    <source>
        <dbReference type="ARBA" id="ARBA00004496"/>
    </source>
</evidence>
<reference evidence="8" key="1">
    <citation type="submission" date="2021-02" db="EMBL/GenBank/DDBJ databases">
        <authorList>
            <person name="Nowell W R."/>
        </authorList>
    </citation>
    <scope>NUCLEOTIDE SEQUENCE</scope>
</reference>
<evidence type="ECO:0000256" key="6">
    <source>
        <dbReference type="ARBA" id="ARBA00022859"/>
    </source>
</evidence>
<keyword evidence="3" id="KW-0479">Metal-binding</keyword>
<evidence type="ECO:0000256" key="5">
    <source>
        <dbReference type="ARBA" id="ARBA00022833"/>
    </source>
</evidence>
<proteinExistence type="predicted"/>
<sequence>MSSTEVHLRFIALNIYALLLSSKSARNSTYVNSLLYSPDRKMPADYHAHMMKRCLPGLNPNDSAIVTQMRRVKTGVQERLNKKQIMAAGKFIYQCSKNCYFMYYFEDCGMPRDRSSCPLCKCQIGSTQLHGLIQRNPPQIQMSIEEGFRAIDQYIAKYDQTNRHGYHVQPVKAENSTAGDTVDHLNPITFRLLHMFTHVMMMMLYQFKYIQQNENQLSYFSAHYEKDCKLIGDIISSPDDYPVWLYKIINHMMNANIHISGILDTNQNVVQFEKHIEQTLVFKHIQSISNEIKQYKVAFIDFVRKENAEPIFNDFVNELAENEEKYTLLNFFSVTKINNATLDEFRSTFQLLPYARNLYPLTDYILQHLPEIENLSLLFPLVQFCNLLLDKFNHRISRDDAATNDIGFYLTNNQDNILSLAFEQFR</sequence>
<keyword evidence="5" id="KW-0862">Zinc</keyword>
<dbReference type="GO" id="GO:0005737">
    <property type="term" value="C:cytoplasm"/>
    <property type="evidence" value="ECO:0007669"/>
    <property type="project" value="UniProtKB-SubCell"/>
</dbReference>
<evidence type="ECO:0000259" key="7">
    <source>
        <dbReference type="Pfam" id="PF20173"/>
    </source>
</evidence>
<evidence type="ECO:0000313" key="9">
    <source>
        <dbReference type="Proteomes" id="UP000682733"/>
    </source>
</evidence>
<name>A0A8S2RQ18_9BILA</name>
<dbReference type="GO" id="GO:0008270">
    <property type="term" value="F:zinc ion binding"/>
    <property type="evidence" value="ECO:0007669"/>
    <property type="project" value="UniProtKB-KW"/>
</dbReference>
<dbReference type="InterPro" id="IPR046439">
    <property type="entry name" value="ZF_RZ_dom"/>
</dbReference>
<dbReference type="Pfam" id="PF20173">
    <property type="entry name" value="ZnF_RZ-type"/>
    <property type="match status" value="1"/>
</dbReference>
<protein>
    <recommendedName>
        <fullName evidence="7">RZ-type domain-containing protein</fullName>
    </recommendedName>
</protein>
<dbReference type="EMBL" id="CAJOBA010045834">
    <property type="protein sequence ID" value="CAF4182046.1"/>
    <property type="molecule type" value="Genomic_DNA"/>
</dbReference>
<feature type="domain" description="RZ-type" evidence="7">
    <location>
        <begin position="84"/>
        <end position="128"/>
    </location>
</feature>
<evidence type="ECO:0000256" key="4">
    <source>
        <dbReference type="ARBA" id="ARBA00022771"/>
    </source>
</evidence>
<evidence type="ECO:0000256" key="3">
    <source>
        <dbReference type="ARBA" id="ARBA00022723"/>
    </source>
</evidence>
<comment type="subcellular location">
    <subcellularLocation>
        <location evidence="1">Cytoplasm</location>
    </subcellularLocation>
</comment>
<comment type="caution">
    <text evidence="8">The sequence shown here is derived from an EMBL/GenBank/DDBJ whole genome shotgun (WGS) entry which is preliminary data.</text>
</comment>
<keyword evidence="2" id="KW-0963">Cytoplasm</keyword>
<evidence type="ECO:0000313" key="8">
    <source>
        <dbReference type="EMBL" id="CAF4182046.1"/>
    </source>
</evidence>
<dbReference type="AlphaFoldDB" id="A0A8S2RQ18"/>
<dbReference type="Proteomes" id="UP000682733">
    <property type="component" value="Unassembled WGS sequence"/>
</dbReference>